<keyword evidence="3" id="KW-1003">Cell membrane</keyword>
<dbReference type="InterPro" id="IPR005829">
    <property type="entry name" value="Sugar_transporter_CS"/>
</dbReference>
<feature type="transmembrane region" description="Helical" evidence="7">
    <location>
        <begin position="64"/>
        <end position="84"/>
    </location>
</feature>
<dbReference type="Proteomes" id="UP001163203">
    <property type="component" value="Chromosome"/>
</dbReference>
<keyword evidence="5 7" id="KW-1133">Transmembrane helix</keyword>
<evidence type="ECO:0000256" key="3">
    <source>
        <dbReference type="ARBA" id="ARBA00022475"/>
    </source>
</evidence>
<dbReference type="EMBL" id="CP113836">
    <property type="protein sequence ID" value="WAL63540.1"/>
    <property type="molecule type" value="Genomic_DNA"/>
</dbReference>
<gene>
    <name evidence="9" type="ORF">ORV05_21290</name>
</gene>
<evidence type="ECO:0000256" key="6">
    <source>
        <dbReference type="ARBA" id="ARBA00023136"/>
    </source>
</evidence>
<feature type="transmembrane region" description="Helical" evidence="7">
    <location>
        <begin position="200"/>
        <end position="219"/>
    </location>
</feature>
<dbReference type="CDD" id="cd17369">
    <property type="entry name" value="MFS_ShiA_like"/>
    <property type="match status" value="1"/>
</dbReference>
<keyword evidence="6 7" id="KW-0472">Membrane</keyword>
<evidence type="ECO:0000256" key="2">
    <source>
        <dbReference type="ARBA" id="ARBA00022448"/>
    </source>
</evidence>
<sequence length="439" mass="46968">MAERPHEQAHQRAGQRARQLRRVAVASAIGTTIEWYDYFIYSTAAALVFGHLFFSTLSPASGTLASFATLGVGFLARPVGGVVWGHFGDRVGRKAMLVLSLVLMGVATVGVGLLPTYGTIGVLAPVLLLVLRLLQGLSAGGEWGGAALMAVEHAPEGRRGRYGSFSQIGVPAGLILAQLVFFVLNGVLTEAQFRSWGWRLPFLFSIVLVAVGLVIRLRIEESPVFERLRRERARSRLPMIEVLRERPREVLVASGSFIANTAIGYVFLAYLLSYGTSVLKLSRALMLVVVIVGSVTWLVAIIATAVWSDRAGRKPVYLAGSVLLVLWPVPFFLLVDTRQPWLLVAAVVVLNVGLGATYGPQSALYAELFEPRHRYSGASFSYAVGAVLGGGFAPLIATALQSSTGSSLSVSWYMVAVALVSLGAVLAFPATSPAAVTRD</sequence>
<keyword evidence="4 7" id="KW-0812">Transmembrane</keyword>
<feature type="transmembrane region" description="Helical" evidence="7">
    <location>
        <begin position="316"/>
        <end position="335"/>
    </location>
</feature>
<feature type="transmembrane region" description="Helical" evidence="7">
    <location>
        <begin position="380"/>
        <end position="400"/>
    </location>
</feature>
<feature type="transmembrane region" description="Helical" evidence="7">
    <location>
        <begin position="250"/>
        <end position="272"/>
    </location>
</feature>
<reference evidence="9" key="1">
    <citation type="submission" date="2022-11" db="EMBL/GenBank/DDBJ databases">
        <authorList>
            <person name="Mo P."/>
        </authorList>
    </citation>
    <scope>NUCLEOTIDE SEQUENCE</scope>
    <source>
        <strain evidence="9">HUAS 11-8</strain>
    </source>
</reference>
<dbReference type="PANTHER" id="PTHR43045:SF1">
    <property type="entry name" value="SHIKIMATE TRANSPORTER"/>
    <property type="match status" value="1"/>
</dbReference>
<evidence type="ECO:0000256" key="4">
    <source>
        <dbReference type="ARBA" id="ARBA00022692"/>
    </source>
</evidence>
<feature type="transmembrane region" description="Helical" evidence="7">
    <location>
        <begin position="168"/>
        <end position="188"/>
    </location>
</feature>
<evidence type="ECO:0000256" key="5">
    <source>
        <dbReference type="ARBA" id="ARBA00022989"/>
    </source>
</evidence>
<comment type="subcellular location">
    <subcellularLocation>
        <location evidence="1">Cell membrane</location>
        <topology evidence="1">Multi-pass membrane protein</topology>
    </subcellularLocation>
</comment>
<feature type="transmembrane region" description="Helical" evidence="7">
    <location>
        <begin position="341"/>
        <end position="359"/>
    </location>
</feature>
<evidence type="ECO:0000313" key="9">
    <source>
        <dbReference type="EMBL" id="WAL63540.1"/>
    </source>
</evidence>
<feature type="transmembrane region" description="Helical" evidence="7">
    <location>
        <begin position="284"/>
        <end position="307"/>
    </location>
</feature>
<protein>
    <submittedName>
        <fullName evidence="9">MFS transporter</fullName>
    </submittedName>
</protein>
<proteinExistence type="predicted"/>
<dbReference type="PROSITE" id="PS50850">
    <property type="entry name" value="MFS"/>
    <property type="match status" value="1"/>
</dbReference>
<keyword evidence="10" id="KW-1185">Reference proteome</keyword>
<evidence type="ECO:0000256" key="1">
    <source>
        <dbReference type="ARBA" id="ARBA00004651"/>
    </source>
</evidence>
<dbReference type="InterPro" id="IPR036259">
    <property type="entry name" value="MFS_trans_sf"/>
</dbReference>
<name>A0ABY7AUC1_9PSEU</name>
<evidence type="ECO:0000313" key="10">
    <source>
        <dbReference type="Proteomes" id="UP001163203"/>
    </source>
</evidence>
<dbReference type="Pfam" id="PF07690">
    <property type="entry name" value="MFS_1"/>
    <property type="match status" value="1"/>
</dbReference>
<organism evidence="9 10">
    <name type="scientific">Amycolatopsis cynarae</name>
    <dbReference type="NCBI Taxonomy" id="2995223"/>
    <lineage>
        <taxon>Bacteria</taxon>
        <taxon>Bacillati</taxon>
        <taxon>Actinomycetota</taxon>
        <taxon>Actinomycetes</taxon>
        <taxon>Pseudonocardiales</taxon>
        <taxon>Pseudonocardiaceae</taxon>
        <taxon>Amycolatopsis</taxon>
    </lineage>
</organism>
<dbReference type="InterPro" id="IPR020846">
    <property type="entry name" value="MFS_dom"/>
</dbReference>
<feature type="domain" description="Major facilitator superfamily (MFS) profile" evidence="8">
    <location>
        <begin position="23"/>
        <end position="435"/>
    </location>
</feature>
<dbReference type="PANTHER" id="PTHR43045">
    <property type="entry name" value="SHIKIMATE TRANSPORTER"/>
    <property type="match status" value="1"/>
</dbReference>
<dbReference type="RefSeq" id="WP_268753780.1">
    <property type="nucleotide sequence ID" value="NZ_CP113836.1"/>
</dbReference>
<dbReference type="SUPFAM" id="SSF103473">
    <property type="entry name" value="MFS general substrate transporter"/>
    <property type="match status" value="1"/>
</dbReference>
<dbReference type="InterPro" id="IPR011701">
    <property type="entry name" value="MFS"/>
</dbReference>
<evidence type="ECO:0000259" key="8">
    <source>
        <dbReference type="PROSITE" id="PS50850"/>
    </source>
</evidence>
<keyword evidence="2" id="KW-0813">Transport</keyword>
<feature type="transmembrane region" description="Helical" evidence="7">
    <location>
        <begin position="96"/>
        <end position="114"/>
    </location>
</feature>
<accession>A0ABY7AUC1</accession>
<dbReference type="PROSITE" id="PS00216">
    <property type="entry name" value="SUGAR_TRANSPORT_1"/>
    <property type="match status" value="1"/>
</dbReference>
<feature type="transmembrane region" description="Helical" evidence="7">
    <location>
        <begin position="412"/>
        <end position="436"/>
    </location>
</feature>
<dbReference type="Gene3D" id="1.20.1250.20">
    <property type="entry name" value="MFS general substrate transporter like domains"/>
    <property type="match status" value="2"/>
</dbReference>
<evidence type="ECO:0000256" key="7">
    <source>
        <dbReference type="SAM" id="Phobius"/>
    </source>
</evidence>